<dbReference type="GeneID" id="37271966"/>
<keyword evidence="1" id="KW-0175">Coiled coil</keyword>
<dbReference type="OrthoDB" id="1562195at2759"/>
<feature type="region of interest" description="Disordered" evidence="2">
    <location>
        <begin position="1"/>
        <end position="54"/>
    </location>
</feature>
<feature type="compositionally biased region" description="Basic and acidic residues" evidence="2">
    <location>
        <begin position="12"/>
        <end position="54"/>
    </location>
</feature>
<dbReference type="EMBL" id="KZ819305">
    <property type="protein sequence ID" value="PWN95337.1"/>
    <property type="molecule type" value="Genomic_DNA"/>
</dbReference>
<sequence>MSSSRSEGSRQNAHEKARAVMLSEFERQKADLKREAEKNARPAKERFTAKSESIEETLKKQTVGLVSAEDFKRRREELEEEKRREMGKGEASTLTLAKGILTCSSSAERKKKRAKASRAVLSFDADDGDDIAPAPIKRSKAASSSAAGKTSLKNPEVDTSFLPDRAREEEEAKLREELRKEFLRKQEELKREEIEITYSYWDGSGHRKSVKVLKGDTVATFLEKCRLQFPELRAASVDNLMYIKEDLIIPHHYTFYDFIINKSRGKSGPLFNFDVHDDVRLLADARVEKDESHAGKVVERSWYNRNSHVFPASRWEQFEMGKSYGNYTIADRT</sequence>
<keyword evidence="5" id="KW-1185">Reference proteome</keyword>
<dbReference type="InterPro" id="IPR007005">
    <property type="entry name" value="XAP5"/>
</dbReference>
<evidence type="ECO:0000259" key="3">
    <source>
        <dbReference type="Pfam" id="PF04921"/>
    </source>
</evidence>
<evidence type="ECO:0000313" key="4">
    <source>
        <dbReference type="EMBL" id="PWN95337.1"/>
    </source>
</evidence>
<protein>
    <submittedName>
        <fullName evidence="4">XAP5-domain-containing protein</fullName>
    </submittedName>
</protein>
<gene>
    <name evidence="4" type="ORF">FA09DRAFT_341259</name>
</gene>
<dbReference type="PANTHER" id="PTHR12722">
    <property type="entry name" value="XAP-5 PROTEIN-RELATED"/>
    <property type="match status" value="1"/>
</dbReference>
<feature type="compositionally biased region" description="Polar residues" evidence="2">
    <location>
        <begin position="1"/>
        <end position="11"/>
    </location>
</feature>
<proteinExistence type="predicted"/>
<feature type="coiled-coil region" evidence="1">
    <location>
        <begin position="166"/>
        <end position="195"/>
    </location>
</feature>
<feature type="compositionally biased region" description="Low complexity" evidence="2">
    <location>
        <begin position="131"/>
        <end position="147"/>
    </location>
</feature>
<evidence type="ECO:0000313" key="5">
    <source>
        <dbReference type="Proteomes" id="UP000245946"/>
    </source>
</evidence>
<evidence type="ECO:0000256" key="1">
    <source>
        <dbReference type="SAM" id="Coils"/>
    </source>
</evidence>
<feature type="domain" description="FAM50A/XAP5 C-terminal" evidence="3">
    <location>
        <begin position="192"/>
        <end position="328"/>
    </location>
</feature>
<dbReference type="Pfam" id="PF04921">
    <property type="entry name" value="XAP5"/>
    <property type="match status" value="1"/>
</dbReference>
<dbReference type="RefSeq" id="XP_025595616.1">
    <property type="nucleotide sequence ID" value="XM_025744422.1"/>
</dbReference>
<dbReference type="STRING" id="58919.A0A316Z0R2"/>
<name>A0A316Z0R2_9BASI</name>
<dbReference type="InterPro" id="IPR048337">
    <property type="entry name" value="FAM50A/XAP5_C"/>
</dbReference>
<feature type="region of interest" description="Disordered" evidence="2">
    <location>
        <begin position="131"/>
        <end position="161"/>
    </location>
</feature>
<accession>A0A316Z0R2</accession>
<dbReference type="AlphaFoldDB" id="A0A316Z0R2"/>
<dbReference type="GO" id="GO:0006325">
    <property type="term" value="P:chromatin organization"/>
    <property type="evidence" value="ECO:0007669"/>
    <property type="project" value="TreeGrafter"/>
</dbReference>
<organism evidence="4 5">
    <name type="scientific">Tilletiopsis washingtonensis</name>
    <dbReference type="NCBI Taxonomy" id="58919"/>
    <lineage>
        <taxon>Eukaryota</taxon>
        <taxon>Fungi</taxon>
        <taxon>Dikarya</taxon>
        <taxon>Basidiomycota</taxon>
        <taxon>Ustilaginomycotina</taxon>
        <taxon>Exobasidiomycetes</taxon>
        <taxon>Entylomatales</taxon>
        <taxon>Entylomatales incertae sedis</taxon>
        <taxon>Tilletiopsis</taxon>
    </lineage>
</organism>
<dbReference type="GO" id="GO:0005634">
    <property type="term" value="C:nucleus"/>
    <property type="evidence" value="ECO:0007669"/>
    <property type="project" value="InterPro"/>
</dbReference>
<reference evidence="4 5" key="1">
    <citation type="journal article" date="2018" name="Mol. Biol. Evol.">
        <title>Broad Genomic Sampling Reveals a Smut Pathogenic Ancestry of the Fungal Clade Ustilaginomycotina.</title>
        <authorList>
            <person name="Kijpornyongpan T."/>
            <person name="Mondo S.J."/>
            <person name="Barry K."/>
            <person name="Sandor L."/>
            <person name="Lee J."/>
            <person name="Lipzen A."/>
            <person name="Pangilinan J."/>
            <person name="LaButti K."/>
            <person name="Hainaut M."/>
            <person name="Henrissat B."/>
            <person name="Grigoriev I.V."/>
            <person name="Spatafora J.W."/>
            <person name="Aime M.C."/>
        </authorList>
    </citation>
    <scope>NUCLEOTIDE SEQUENCE [LARGE SCALE GENOMIC DNA]</scope>
    <source>
        <strain evidence="4 5">MCA 4186</strain>
    </source>
</reference>
<evidence type="ECO:0000256" key="2">
    <source>
        <dbReference type="SAM" id="MobiDB-lite"/>
    </source>
</evidence>
<dbReference type="Proteomes" id="UP000245946">
    <property type="component" value="Unassembled WGS sequence"/>
</dbReference>
<dbReference type="PANTHER" id="PTHR12722:SF0">
    <property type="entry name" value="PROTEIN FAM50A"/>
    <property type="match status" value="1"/>
</dbReference>